<evidence type="ECO:0000256" key="1">
    <source>
        <dbReference type="ARBA" id="ARBA00022737"/>
    </source>
</evidence>
<evidence type="ECO:0000313" key="4">
    <source>
        <dbReference type="Proteomes" id="UP000663832"/>
    </source>
</evidence>
<proteinExistence type="predicted"/>
<reference evidence="2" key="1">
    <citation type="submission" date="2021-02" db="EMBL/GenBank/DDBJ databases">
        <authorList>
            <person name="Nowell W R."/>
        </authorList>
    </citation>
    <scope>NUCLEOTIDE SEQUENCE</scope>
</reference>
<dbReference type="OrthoDB" id="9992534at2759"/>
<dbReference type="EMBL" id="CAJNOM010000315">
    <property type="protein sequence ID" value="CAF1349587.1"/>
    <property type="molecule type" value="Genomic_DNA"/>
</dbReference>
<comment type="caution">
    <text evidence="2">The sequence shown here is derived from an EMBL/GenBank/DDBJ whole genome shotgun (WGS) entry which is preliminary data.</text>
</comment>
<dbReference type="EMBL" id="CAJNOI010000175">
    <property type="protein sequence ID" value="CAF1157451.1"/>
    <property type="molecule type" value="Genomic_DNA"/>
</dbReference>
<evidence type="ECO:0000313" key="3">
    <source>
        <dbReference type="EMBL" id="CAF1349587.1"/>
    </source>
</evidence>
<dbReference type="AlphaFoldDB" id="A0A814T8M9"/>
<protein>
    <recommendedName>
        <fullName evidence="6">RNI-like protein</fullName>
    </recommendedName>
</protein>
<keyword evidence="4" id="KW-1185">Reference proteome</keyword>
<dbReference type="Proteomes" id="UP000663832">
    <property type="component" value="Unassembled WGS sequence"/>
</dbReference>
<dbReference type="Pfam" id="PF13516">
    <property type="entry name" value="LRR_6"/>
    <property type="match status" value="2"/>
</dbReference>
<evidence type="ECO:0000313" key="2">
    <source>
        <dbReference type="EMBL" id="CAF1157451.1"/>
    </source>
</evidence>
<dbReference type="Gene3D" id="3.80.10.10">
    <property type="entry name" value="Ribonuclease Inhibitor"/>
    <property type="match status" value="1"/>
</dbReference>
<dbReference type="InterPro" id="IPR052201">
    <property type="entry name" value="LRR-containing_regulator"/>
</dbReference>
<dbReference type="Proteomes" id="UP000663877">
    <property type="component" value="Unassembled WGS sequence"/>
</dbReference>
<evidence type="ECO:0008006" key="6">
    <source>
        <dbReference type="Google" id="ProtNLM"/>
    </source>
</evidence>
<dbReference type="PANTHER" id="PTHR24111">
    <property type="entry name" value="LEUCINE-RICH REPEAT-CONTAINING PROTEIN 34"/>
    <property type="match status" value="1"/>
</dbReference>
<evidence type="ECO:0000313" key="5">
    <source>
        <dbReference type="Proteomes" id="UP000663877"/>
    </source>
</evidence>
<organism evidence="2 5">
    <name type="scientific">Adineta steineri</name>
    <dbReference type="NCBI Taxonomy" id="433720"/>
    <lineage>
        <taxon>Eukaryota</taxon>
        <taxon>Metazoa</taxon>
        <taxon>Spiralia</taxon>
        <taxon>Gnathifera</taxon>
        <taxon>Rotifera</taxon>
        <taxon>Eurotatoria</taxon>
        <taxon>Bdelloidea</taxon>
        <taxon>Adinetida</taxon>
        <taxon>Adinetidae</taxon>
        <taxon>Adineta</taxon>
    </lineage>
</organism>
<dbReference type="SMART" id="SM00368">
    <property type="entry name" value="LRR_RI"/>
    <property type="match status" value="2"/>
</dbReference>
<accession>A0A814T8M9</accession>
<dbReference type="SUPFAM" id="SSF52047">
    <property type="entry name" value="RNI-like"/>
    <property type="match status" value="1"/>
</dbReference>
<keyword evidence="1" id="KW-0677">Repeat</keyword>
<gene>
    <name evidence="2" type="ORF">BJG266_LOCUS24441</name>
    <name evidence="3" type="ORF">QVE165_LOCUS33910</name>
</gene>
<dbReference type="InterPro" id="IPR032675">
    <property type="entry name" value="LRR_dom_sf"/>
</dbReference>
<dbReference type="InterPro" id="IPR001611">
    <property type="entry name" value="Leu-rich_rpt"/>
</dbReference>
<dbReference type="PANTHER" id="PTHR24111:SF0">
    <property type="entry name" value="LEUCINE-RICH REPEAT-CONTAINING PROTEIN"/>
    <property type="match status" value="1"/>
</dbReference>
<sequence length="323" mass="35704">MSFLTIPVELVYRILDQQNDFTILCSMRNTLILVNLQSNKIGTVKAQCLADALRYNTTVITLNLRFTQTGDVGAKHLADTSRKNTTLTKLYLEKNEIGYVGIQYLATALQYNMALISLNLNGTQIENIGAQHLADSLRINTVLHTLFPCNHITECIYAFTDPFYPSFTLPPPQPNSPGDVQLNKNNPIRFANGSNLAAGQGCNSRGFSYYEPSQEGFLTTYIDSNEQNTSITDIIYATKHDQLFARTIQSNHAYLASYLAGKLLKIELDCNNGLLGCAYFTVGGESSSSLPTIVTNGIPKTQTTLSFMMLFVGVVSFTNVFIQ</sequence>
<name>A0A814T8M9_9BILA</name>